<evidence type="ECO:0000313" key="4">
    <source>
        <dbReference type="Proteomes" id="UP001432027"/>
    </source>
</evidence>
<feature type="domain" description="Abnormal cell migration protein 18-like fibronectin type I" evidence="2">
    <location>
        <begin position="26"/>
        <end position="94"/>
    </location>
</feature>
<dbReference type="PANTHER" id="PTHR35572">
    <property type="entry name" value="PROTEIN CBG04538-RELATED"/>
    <property type="match status" value="1"/>
</dbReference>
<reference evidence="3" key="1">
    <citation type="submission" date="2023-10" db="EMBL/GenBank/DDBJ databases">
        <title>Genome assembly of Pristionchus species.</title>
        <authorList>
            <person name="Yoshida K."/>
            <person name="Sommer R.J."/>
        </authorList>
    </citation>
    <scope>NUCLEOTIDE SEQUENCE</scope>
    <source>
        <strain evidence="3">RS0144</strain>
    </source>
</reference>
<feature type="non-terminal residue" evidence="3">
    <location>
        <position position="1"/>
    </location>
</feature>
<feature type="chain" id="PRO_5043910390" description="Abnormal cell migration protein 18-like fibronectin type I domain-containing protein" evidence="1">
    <location>
        <begin position="19"/>
        <end position="259"/>
    </location>
</feature>
<protein>
    <recommendedName>
        <fullName evidence="2">Abnormal cell migration protein 18-like fibronectin type I domain-containing protein</fullName>
    </recommendedName>
</protein>
<keyword evidence="1" id="KW-0732">Signal</keyword>
<dbReference type="Proteomes" id="UP001432027">
    <property type="component" value="Unassembled WGS sequence"/>
</dbReference>
<accession>A0AAV5S8L0</accession>
<proteinExistence type="predicted"/>
<dbReference type="InterPro" id="IPR040282">
    <property type="entry name" value="Mig-18-like"/>
</dbReference>
<dbReference type="EMBL" id="BTSX01000001">
    <property type="protein sequence ID" value="GMS79392.1"/>
    <property type="molecule type" value="Genomic_DNA"/>
</dbReference>
<sequence length="259" mass="28442">FQMKYLILSVLLAGAAFAEEVKVEQGCRYKGNIYKNGETWSEKDAFKMKCIVEANGSWRTEVTGCLTPSGLEVPVNSTKEENGMDWICESGAEGSIALKQKRNKMADCTGGHKNGEKWVESSFEFECGEGGVQKFLGCVTPSGAKIADGEIKEVDGNKLECKMHANGTVALGALPKEKNSECAGKDGEKHPHGSTWVENVMFEYKCEDFGMKTIKGCIVKEQGLQIPINETREAGNTVFHCEVKDGSYRFYTSNKGGRF</sequence>
<evidence type="ECO:0000256" key="1">
    <source>
        <dbReference type="SAM" id="SignalP"/>
    </source>
</evidence>
<dbReference type="Pfam" id="PF23003">
    <property type="entry name" value="Fn1_2"/>
    <property type="match status" value="3"/>
</dbReference>
<feature type="signal peptide" evidence="1">
    <location>
        <begin position="1"/>
        <end position="18"/>
    </location>
</feature>
<dbReference type="PANTHER" id="PTHR35572:SF7">
    <property type="entry name" value="PROTEIN CBG04538"/>
    <property type="match status" value="1"/>
</dbReference>
<name>A0AAV5S8L0_9BILA</name>
<gene>
    <name evidence="3" type="ORF">PENTCL1PPCAC_1567</name>
</gene>
<evidence type="ECO:0000259" key="2">
    <source>
        <dbReference type="Pfam" id="PF23003"/>
    </source>
</evidence>
<feature type="domain" description="Abnormal cell migration protein 18-like fibronectin type I" evidence="2">
    <location>
        <begin position="112"/>
        <end position="168"/>
    </location>
</feature>
<feature type="domain" description="Abnormal cell migration protein 18-like fibronectin type I" evidence="2">
    <location>
        <begin position="181"/>
        <end position="248"/>
    </location>
</feature>
<comment type="caution">
    <text evidence="3">The sequence shown here is derived from an EMBL/GenBank/DDBJ whole genome shotgun (WGS) entry which is preliminary data.</text>
</comment>
<evidence type="ECO:0000313" key="3">
    <source>
        <dbReference type="EMBL" id="GMS79392.1"/>
    </source>
</evidence>
<dbReference type="AlphaFoldDB" id="A0AAV5S8L0"/>
<dbReference type="InterPro" id="IPR055119">
    <property type="entry name" value="Mig18_Fn1"/>
</dbReference>
<organism evidence="3 4">
    <name type="scientific">Pristionchus entomophagus</name>
    <dbReference type="NCBI Taxonomy" id="358040"/>
    <lineage>
        <taxon>Eukaryota</taxon>
        <taxon>Metazoa</taxon>
        <taxon>Ecdysozoa</taxon>
        <taxon>Nematoda</taxon>
        <taxon>Chromadorea</taxon>
        <taxon>Rhabditida</taxon>
        <taxon>Rhabditina</taxon>
        <taxon>Diplogasteromorpha</taxon>
        <taxon>Diplogasteroidea</taxon>
        <taxon>Neodiplogasteridae</taxon>
        <taxon>Pristionchus</taxon>
    </lineage>
</organism>
<keyword evidence="4" id="KW-1185">Reference proteome</keyword>